<feature type="region of interest" description="Disordered" evidence="1">
    <location>
        <begin position="1"/>
        <end position="26"/>
    </location>
</feature>
<reference evidence="3 4" key="1">
    <citation type="journal article" date="2010" name="Mol. Plant Microbe Interact.">
        <title>Streptomyces scabies 87-22 contains a coronafacic acid-like biosynthetic cluster that contributes to plant-microbe interactions.</title>
        <authorList>
            <person name="Bignell D.R."/>
            <person name="Seipke R.F."/>
            <person name="Huguet-Tapia J.C."/>
            <person name="Chambers A.H."/>
            <person name="Parry R.J."/>
            <person name="Loria R."/>
        </authorList>
    </citation>
    <scope>NUCLEOTIDE SEQUENCE [LARGE SCALE GENOMIC DNA]</scope>
    <source>
        <strain evidence="3 4">87.22</strain>
    </source>
</reference>
<organism evidence="3 4">
    <name type="scientific">Streptomyces scabiei (strain 87.22)</name>
    <dbReference type="NCBI Taxonomy" id="680198"/>
    <lineage>
        <taxon>Bacteria</taxon>
        <taxon>Bacillati</taxon>
        <taxon>Actinomycetota</taxon>
        <taxon>Actinomycetes</taxon>
        <taxon>Kitasatosporales</taxon>
        <taxon>Streptomycetaceae</taxon>
        <taxon>Streptomyces</taxon>
    </lineage>
</organism>
<keyword evidence="2" id="KW-0812">Transmembrane</keyword>
<feature type="transmembrane region" description="Helical" evidence="2">
    <location>
        <begin position="29"/>
        <end position="49"/>
    </location>
</feature>
<dbReference type="AlphaFoldDB" id="C9YZT2"/>
<dbReference type="Proteomes" id="UP000001444">
    <property type="component" value="Chromosome"/>
</dbReference>
<keyword evidence="2" id="KW-1133">Transmembrane helix</keyword>
<sequence>MHRPAATGRGERPVTRTPAHHAHQRPRRVARAVLLLAPAAGLLWVPWYAGTEPRLAGTPFFYWYQLAWVPGCGLCLLAAYALTGRRSDGRRPGRPH</sequence>
<proteinExistence type="predicted"/>
<gene>
    <name evidence="3" type="ordered locus">SCAB_71101</name>
</gene>
<evidence type="ECO:0000256" key="1">
    <source>
        <dbReference type="SAM" id="MobiDB-lite"/>
    </source>
</evidence>
<accession>C9YZT2</accession>
<dbReference type="Pfam" id="PF11755">
    <property type="entry name" value="DUF3311"/>
    <property type="match status" value="1"/>
</dbReference>
<protein>
    <submittedName>
        <fullName evidence="3">Putative integral membrane protein</fullName>
    </submittedName>
</protein>
<name>C9YZT2_STRSW</name>
<keyword evidence="4" id="KW-1185">Reference proteome</keyword>
<keyword evidence="2" id="KW-0472">Membrane</keyword>
<evidence type="ECO:0000313" key="3">
    <source>
        <dbReference type="EMBL" id="CBG74103.1"/>
    </source>
</evidence>
<dbReference type="InterPro" id="IPR021741">
    <property type="entry name" value="DUF3311"/>
</dbReference>
<feature type="transmembrane region" description="Helical" evidence="2">
    <location>
        <begin position="61"/>
        <end position="82"/>
    </location>
</feature>
<dbReference type="EMBL" id="FN554889">
    <property type="protein sequence ID" value="CBG74103.1"/>
    <property type="molecule type" value="Genomic_DNA"/>
</dbReference>
<dbReference type="HOGENOM" id="CLU_2358589_0_0_11"/>
<evidence type="ECO:0000313" key="4">
    <source>
        <dbReference type="Proteomes" id="UP000001444"/>
    </source>
</evidence>
<dbReference type="STRING" id="680198.SCAB_71101"/>
<evidence type="ECO:0000256" key="2">
    <source>
        <dbReference type="SAM" id="Phobius"/>
    </source>
</evidence>
<dbReference type="KEGG" id="scb:SCAB_71101"/>